<keyword evidence="2" id="KW-1133">Transmembrane helix</keyword>
<evidence type="ECO:0000259" key="3">
    <source>
        <dbReference type="Pfam" id="PF07811"/>
    </source>
</evidence>
<feature type="transmembrane region" description="Helical" evidence="2">
    <location>
        <begin position="20"/>
        <end position="41"/>
    </location>
</feature>
<dbReference type="InterPro" id="IPR012495">
    <property type="entry name" value="TadE-like_dom"/>
</dbReference>
<sequence>MLRALSRRNVPHELVGSQTGITLVEFGIVAPVLCVMLLGAFDMAHTLYARSVLEGTLQKAARDASLEAGTDAAVRAVIDQKVRDQVAPLVGDADIRFTRRFYRTFSDAAAARAETWTDSDSNGSCDNGEPYDDENNNGVWDSDGGNDGQGGAKDATLYTVRVSYPRFFPIYNLIGGSNTARLSASTVLRNQPYGDQGSYEAPQVRNCT</sequence>
<evidence type="ECO:0000313" key="5">
    <source>
        <dbReference type="Proteomes" id="UP001235664"/>
    </source>
</evidence>
<evidence type="ECO:0000256" key="1">
    <source>
        <dbReference type="SAM" id="MobiDB-lite"/>
    </source>
</evidence>
<feature type="region of interest" description="Disordered" evidence="1">
    <location>
        <begin position="116"/>
        <end position="148"/>
    </location>
</feature>
<evidence type="ECO:0000256" key="2">
    <source>
        <dbReference type="SAM" id="Phobius"/>
    </source>
</evidence>
<dbReference type="Pfam" id="PF07811">
    <property type="entry name" value="TadE"/>
    <property type="match status" value="1"/>
</dbReference>
<keyword evidence="2" id="KW-0472">Membrane</keyword>
<dbReference type="RefSeq" id="WP_305929885.1">
    <property type="nucleotide sequence ID" value="NZ_JAVAIL010000002.1"/>
</dbReference>
<dbReference type="EMBL" id="JAVAIL010000002">
    <property type="protein sequence ID" value="MDP4539189.1"/>
    <property type="molecule type" value="Genomic_DNA"/>
</dbReference>
<evidence type="ECO:0000313" key="4">
    <source>
        <dbReference type="EMBL" id="MDP4539189.1"/>
    </source>
</evidence>
<keyword evidence="5" id="KW-1185">Reference proteome</keyword>
<keyword evidence="2" id="KW-0812">Transmembrane</keyword>
<feature type="domain" description="TadE-like" evidence="3">
    <location>
        <begin position="20"/>
        <end position="62"/>
    </location>
</feature>
<proteinExistence type="predicted"/>
<feature type="compositionally biased region" description="Polar residues" evidence="1">
    <location>
        <begin position="116"/>
        <end position="125"/>
    </location>
</feature>
<organism evidence="4 5">
    <name type="scientific">Qipengyuania benthica</name>
    <dbReference type="NCBI Taxonomy" id="3067651"/>
    <lineage>
        <taxon>Bacteria</taxon>
        <taxon>Pseudomonadati</taxon>
        <taxon>Pseudomonadota</taxon>
        <taxon>Alphaproteobacteria</taxon>
        <taxon>Sphingomonadales</taxon>
        <taxon>Erythrobacteraceae</taxon>
        <taxon>Qipengyuania</taxon>
    </lineage>
</organism>
<reference evidence="4 5" key="1">
    <citation type="submission" date="2023-08" db="EMBL/GenBank/DDBJ databases">
        <title>genomic of DY56.</title>
        <authorList>
            <person name="Wang Y."/>
        </authorList>
    </citation>
    <scope>NUCLEOTIDE SEQUENCE [LARGE SCALE GENOMIC DNA]</scope>
    <source>
        <strain evidence="4 5">DY56-A-20</strain>
    </source>
</reference>
<comment type="caution">
    <text evidence="4">The sequence shown here is derived from an EMBL/GenBank/DDBJ whole genome shotgun (WGS) entry which is preliminary data.</text>
</comment>
<accession>A0ABT9H794</accession>
<protein>
    <submittedName>
        <fullName evidence="4">Pilus assembly protein</fullName>
    </submittedName>
</protein>
<name>A0ABT9H794_9SPHN</name>
<dbReference type="Proteomes" id="UP001235664">
    <property type="component" value="Unassembled WGS sequence"/>
</dbReference>
<gene>
    <name evidence="4" type="ORF">Q9K01_06100</name>
</gene>